<reference evidence="1 2" key="1">
    <citation type="submission" date="2018-08" db="EMBL/GenBank/DDBJ databases">
        <title>Genomic Encyclopedia of Archaeal and Bacterial Type Strains, Phase II (KMG-II): from individual species to whole genera.</title>
        <authorList>
            <person name="Goeker M."/>
        </authorList>
    </citation>
    <scope>NUCLEOTIDE SEQUENCE [LARGE SCALE GENOMIC DNA]</scope>
    <source>
        <strain evidence="1 2">DSM 100880</strain>
    </source>
</reference>
<sequence>MIRGRKLTINFENEILEINHIKNEQKVKLVLKK</sequence>
<organism evidence="1 2">
    <name type="scientific">Flavobacterium aquicola</name>
    <dbReference type="NCBI Taxonomy" id="1682742"/>
    <lineage>
        <taxon>Bacteria</taxon>
        <taxon>Pseudomonadati</taxon>
        <taxon>Bacteroidota</taxon>
        <taxon>Flavobacteriia</taxon>
        <taxon>Flavobacteriales</taxon>
        <taxon>Flavobacteriaceae</taxon>
        <taxon>Flavobacterium</taxon>
    </lineage>
</organism>
<gene>
    <name evidence="1" type="ORF">C8P67_10325</name>
</gene>
<dbReference type="Proteomes" id="UP000257136">
    <property type="component" value="Unassembled WGS sequence"/>
</dbReference>
<dbReference type="EMBL" id="QUNI01000003">
    <property type="protein sequence ID" value="REH00058.1"/>
    <property type="molecule type" value="Genomic_DNA"/>
</dbReference>
<evidence type="ECO:0000313" key="1">
    <source>
        <dbReference type="EMBL" id="REH00058.1"/>
    </source>
</evidence>
<proteinExistence type="predicted"/>
<evidence type="ECO:0000313" key="2">
    <source>
        <dbReference type="Proteomes" id="UP000257136"/>
    </source>
</evidence>
<name>A0A3E0EP94_9FLAO</name>
<protein>
    <submittedName>
        <fullName evidence="1">Uncharacterized protein</fullName>
    </submittedName>
</protein>
<dbReference type="AlphaFoldDB" id="A0A3E0EP94"/>
<comment type="caution">
    <text evidence="1">The sequence shown here is derived from an EMBL/GenBank/DDBJ whole genome shotgun (WGS) entry which is preliminary data.</text>
</comment>
<keyword evidence="2" id="KW-1185">Reference proteome</keyword>
<accession>A0A3E0EP94</accession>